<dbReference type="STRING" id="1798491.A3C87_01455"/>
<reference evidence="4 5" key="1">
    <citation type="journal article" date="2016" name="Nat. Commun.">
        <title>Thousands of microbial genomes shed light on interconnected biogeochemical processes in an aquifer system.</title>
        <authorList>
            <person name="Anantharaman K."/>
            <person name="Brown C.T."/>
            <person name="Hug L.A."/>
            <person name="Sharon I."/>
            <person name="Castelle C.J."/>
            <person name="Probst A.J."/>
            <person name="Thomas B.C."/>
            <person name="Singh A."/>
            <person name="Wilkins M.J."/>
            <person name="Karaoz U."/>
            <person name="Brodie E.L."/>
            <person name="Williams K.H."/>
            <person name="Hubbard S.S."/>
            <person name="Banfield J.F."/>
        </authorList>
    </citation>
    <scope>NUCLEOTIDE SEQUENCE [LARGE SCALE GENOMIC DNA]</scope>
</reference>
<dbReference type="InterPro" id="IPR036870">
    <property type="entry name" value="Ribosomal_bS18_sf"/>
</dbReference>
<dbReference type="Pfam" id="PF01084">
    <property type="entry name" value="Ribosomal_S18"/>
    <property type="match status" value="1"/>
</dbReference>
<evidence type="ECO:0000256" key="1">
    <source>
        <dbReference type="ARBA" id="ARBA00022980"/>
    </source>
</evidence>
<dbReference type="GO" id="GO:1990904">
    <property type="term" value="C:ribonucleoprotein complex"/>
    <property type="evidence" value="ECO:0007669"/>
    <property type="project" value="UniProtKB-KW"/>
</dbReference>
<keyword evidence="1 3" id="KW-0689">Ribosomal protein</keyword>
<dbReference type="Proteomes" id="UP000176511">
    <property type="component" value="Unassembled WGS sequence"/>
</dbReference>
<evidence type="ECO:0000313" key="5">
    <source>
        <dbReference type="Proteomes" id="UP000176511"/>
    </source>
</evidence>
<proteinExistence type="inferred from homology"/>
<keyword evidence="2 3" id="KW-0687">Ribonucleoprotein</keyword>
<dbReference type="PRINTS" id="PR00974">
    <property type="entry name" value="RIBOSOMALS18"/>
</dbReference>
<name>A0A1F6DIL4_9BACT</name>
<sequence length="54" mass="6368">MFDYKDTERLSENVNAHARILRRTRTKLSAKSQRSLAKAIKRSRFMALTPYIAR</sequence>
<comment type="caution">
    <text evidence="4">The sequence shown here is derived from an EMBL/GenBank/DDBJ whole genome shotgun (WGS) entry which is preliminary data.</text>
</comment>
<dbReference type="Gene3D" id="4.10.640.10">
    <property type="entry name" value="Ribosomal protein S18"/>
    <property type="match status" value="1"/>
</dbReference>
<evidence type="ECO:0000313" key="4">
    <source>
        <dbReference type="EMBL" id="OGG61245.1"/>
    </source>
</evidence>
<evidence type="ECO:0000256" key="2">
    <source>
        <dbReference type="ARBA" id="ARBA00023274"/>
    </source>
</evidence>
<dbReference type="EMBL" id="MFLE01000023">
    <property type="protein sequence ID" value="OGG61245.1"/>
    <property type="molecule type" value="Genomic_DNA"/>
</dbReference>
<dbReference type="AlphaFoldDB" id="A0A1F6DIL4"/>
<accession>A0A1F6DIL4</accession>
<dbReference type="GO" id="GO:0005840">
    <property type="term" value="C:ribosome"/>
    <property type="evidence" value="ECO:0007669"/>
    <property type="project" value="UniProtKB-KW"/>
</dbReference>
<organism evidence="4 5">
    <name type="scientific">Candidatus Kaiserbacteria bacterium RIFCSPHIGHO2_02_FULL_49_34</name>
    <dbReference type="NCBI Taxonomy" id="1798491"/>
    <lineage>
        <taxon>Bacteria</taxon>
        <taxon>Candidatus Kaiseribacteriota</taxon>
    </lineage>
</organism>
<dbReference type="NCBIfam" id="TIGR00165">
    <property type="entry name" value="S18"/>
    <property type="match status" value="1"/>
</dbReference>
<dbReference type="InterPro" id="IPR001648">
    <property type="entry name" value="Ribosomal_bS18"/>
</dbReference>
<gene>
    <name evidence="4" type="ORF">A3C87_01455</name>
</gene>
<comment type="similarity">
    <text evidence="3">Belongs to the bacterial ribosomal protein bS18 family.</text>
</comment>
<dbReference type="SUPFAM" id="SSF46911">
    <property type="entry name" value="Ribosomal protein S18"/>
    <property type="match status" value="1"/>
</dbReference>
<dbReference type="GO" id="GO:0003735">
    <property type="term" value="F:structural constituent of ribosome"/>
    <property type="evidence" value="ECO:0007669"/>
    <property type="project" value="InterPro"/>
</dbReference>
<dbReference type="GO" id="GO:0006412">
    <property type="term" value="P:translation"/>
    <property type="evidence" value="ECO:0007669"/>
    <property type="project" value="InterPro"/>
</dbReference>
<evidence type="ECO:0000256" key="3">
    <source>
        <dbReference type="RuleBase" id="RU003910"/>
    </source>
</evidence>
<protein>
    <submittedName>
        <fullName evidence="4">30S ribosomal protein S18</fullName>
    </submittedName>
</protein>